<dbReference type="FunFam" id="3.40.640.10:FF:000004">
    <property type="entry name" value="Acetylornithine aminotransferase"/>
    <property type="match status" value="1"/>
</dbReference>
<dbReference type="PIRSF" id="PIRSF000521">
    <property type="entry name" value="Transaminase_4ab_Lys_Orn"/>
    <property type="match status" value="1"/>
</dbReference>
<dbReference type="PROSITE" id="PS00600">
    <property type="entry name" value="AA_TRANSFER_CLASS_3"/>
    <property type="match status" value="1"/>
</dbReference>
<keyword evidence="4 5" id="KW-0663">Pyridoxal phosphate</keyword>
<comment type="catalytic activity">
    <reaction evidence="5">
        <text>N(2)-acetyl-L-ornithine + 2-oxoglutarate = N-acetyl-L-glutamate 5-semialdehyde + L-glutamate</text>
        <dbReference type="Rhea" id="RHEA:18049"/>
        <dbReference type="ChEBI" id="CHEBI:16810"/>
        <dbReference type="ChEBI" id="CHEBI:29123"/>
        <dbReference type="ChEBI" id="CHEBI:29985"/>
        <dbReference type="ChEBI" id="CHEBI:57805"/>
        <dbReference type="EC" id="2.6.1.11"/>
    </reaction>
</comment>
<keyword evidence="2 5" id="KW-0028">Amino-acid biosynthesis</keyword>
<sequence>MLTQDKHLSEELSLKAKESEIFFHTYARLPLEISHGEGVYLYTKDRRRFLDMISGIGVNALGYANARILKAIETQAHKYIHTSNLFLLEPQFKLAEKLLELTGFSKVFFSNSGAEAIEGAMKLARKWASAISEDKRQILSLTNGFHGRTYGAVTLTANPKYHKGFEPLLPETGFIEFNDTKDLEAKVSDRTAAVFVEFVQGEGGICSLSKAFADALDRLREKYNFLIVADEVQAGCGRTGKFFSYMHFDIQPDLICAAKPLGGGLPLGAIIGNERVAETFTKGNHGTTFGGNPVACAAGLALIEELLEKDLMNQAVRVGAYLRNRLQQLMHKHIQIRAVRQIGLMIGISMSREASFYVEKMLDEGVIINATNTNVIRLLPPLILTEHEAEICISALDKVCSEEWHQRN</sequence>
<keyword evidence="3 5" id="KW-0808">Transferase</keyword>
<dbReference type="InterPro" id="IPR015422">
    <property type="entry name" value="PyrdxlP-dep_Trfase_small"/>
</dbReference>
<feature type="binding site" evidence="5">
    <location>
        <position position="287"/>
    </location>
    <ligand>
        <name>N(2)-acetyl-L-ornithine</name>
        <dbReference type="ChEBI" id="CHEBI:57805"/>
    </ligand>
</feature>
<dbReference type="GO" id="GO:0003992">
    <property type="term" value="F:N2-acetyl-L-ornithine:2-oxoglutarate 5-aminotransferase activity"/>
    <property type="evidence" value="ECO:0007669"/>
    <property type="project" value="UniProtKB-UniRule"/>
</dbReference>
<feature type="binding site" evidence="5">
    <location>
        <position position="288"/>
    </location>
    <ligand>
        <name>pyridoxal 5'-phosphate</name>
        <dbReference type="ChEBI" id="CHEBI:597326"/>
    </ligand>
</feature>
<evidence type="ECO:0000313" key="7">
    <source>
        <dbReference type="Proteomes" id="UP000266389"/>
    </source>
</evidence>
<dbReference type="EMBL" id="PHFL01000058">
    <property type="protein sequence ID" value="RFM23768.1"/>
    <property type="molecule type" value="Genomic_DNA"/>
</dbReference>
<feature type="binding site" evidence="5">
    <location>
        <position position="148"/>
    </location>
    <ligand>
        <name>N(2)-acetyl-L-ornithine</name>
        <dbReference type="ChEBI" id="CHEBI:57805"/>
    </ligand>
</feature>
<dbReference type="GO" id="GO:0030170">
    <property type="term" value="F:pyridoxal phosphate binding"/>
    <property type="evidence" value="ECO:0007669"/>
    <property type="project" value="InterPro"/>
</dbReference>
<keyword evidence="5" id="KW-0963">Cytoplasm</keyword>
<dbReference type="InterPro" id="IPR005814">
    <property type="entry name" value="Aminotrans_3"/>
</dbReference>
<dbReference type="NCBIfam" id="TIGR00707">
    <property type="entry name" value="argD"/>
    <property type="match status" value="1"/>
</dbReference>
<comment type="similarity">
    <text evidence="5">Belongs to the class-III pyridoxal-phosphate-dependent aminotransferase family. ArgD subfamily.</text>
</comment>
<organism evidence="6 7">
    <name type="scientific">Candidatus Thermochlorobacter aerophilus</name>
    <dbReference type="NCBI Taxonomy" id="1868324"/>
    <lineage>
        <taxon>Bacteria</taxon>
        <taxon>Pseudomonadati</taxon>
        <taxon>Chlorobiota</taxon>
        <taxon>Chlorobiia</taxon>
        <taxon>Chlorobiales</taxon>
        <taxon>Candidatus Thermochlorobacteriaceae</taxon>
        <taxon>Candidatus Thermochlorobacter</taxon>
    </lineage>
</organism>
<dbReference type="Pfam" id="PF00202">
    <property type="entry name" value="Aminotran_3"/>
    <property type="match status" value="1"/>
</dbReference>
<dbReference type="UniPathway" id="UPA00068">
    <property type="reaction ID" value="UER00109"/>
</dbReference>
<dbReference type="InterPro" id="IPR004636">
    <property type="entry name" value="AcOrn/SuccOrn_fam"/>
</dbReference>
<keyword evidence="1 5" id="KW-0032">Aminotransferase</keyword>
<dbReference type="EC" id="2.6.1.11" evidence="5"/>
<dbReference type="NCBIfam" id="NF002325">
    <property type="entry name" value="PRK01278.1"/>
    <property type="match status" value="1"/>
</dbReference>
<dbReference type="PANTHER" id="PTHR11986:SF79">
    <property type="entry name" value="ACETYLORNITHINE AMINOTRANSFERASE, MITOCHONDRIAL"/>
    <property type="match status" value="1"/>
</dbReference>
<comment type="pathway">
    <text evidence="5">Amino-acid biosynthesis; L-arginine biosynthesis; N(2)-acetyl-L-ornithine from L-glutamate: step 4/4.</text>
</comment>
<name>A0A395M0N3_9BACT</name>
<evidence type="ECO:0000256" key="1">
    <source>
        <dbReference type="ARBA" id="ARBA00022576"/>
    </source>
</evidence>
<comment type="cofactor">
    <cofactor evidence="5">
        <name>pyridoxal 5'-phosphate</name>
        <dbReference type="ChEBI" id="CHEBI:597326"/>
    </cofactor>
    <text evidence="5">Binds 1 pyridoxal phosphate per subunit.</text>
</comment>
<feature type="modified residue" description="N6-(pyridoxal phosphate)lysine" evidence="5">
    <location>
        <position position="259"/>
    </location>
</feature>
<comment type="caution">
    <text evidence="6">The sequence shown here is derived from an EMBL/GenBank/DDBJ whole genome shotgun (WGS) entry which is preliminary data.</text>
</comment>
<dbReference type="InterPro" id="IPR050103">
    <property type="entry name" value="Class-III_PLP-dep_AT"/>
</dbReference>
<evidence type="ECO:0000256" key="4">
    <source>
        <dbReference type="ARBA" id="ARBA00022898"/>
    </source>
</evidence>
<dbReference type="HAMAP" id="MF_01107">
    <property type="entry name" value="ArgD_aminotrans_3"/>
    <property type="match status" value="1"/>
</dbReference>
<dbReference type="Gene3D" id="3.40.640.10">
    <property type="entry name" value="Type I PLP-dependent aspartate aminotransferase-like (Major domain)"/>
    <property type="match status" value="1"/>
</dbReference>
<dbReference type="CDD" id="cd00610">
    <property type="entry name" value="OAT_like"/>
    <property type="match status" value="1"/>
</dbReference>
<comment type="subunit">
    <text evidence="5">Homodimer.</text>
</comment>
<comment type="subcellular location">
    <subcellularLocation>
        <location evidence="5">Cytoplasm</location>
    </subcellularLocation>
</comment>
<accession>A0A395M0N3</accession>
<dbReference type="InterPro" id="IPR049704">
    <property type="entry name" value="Aminotrans_3_PPA_site"/>
</dbReference>
<evidence type="ECO:0000256" key="3">
    <source>
        <dbReference type="ARBA" id="ARBA00022679"/>
    </source>
</evidence>
<evidence type="ECO:0000256" key="5">
    <source>
        <dbReference type="HAMAP-Rule" id="MF_01107"/>
    </source>
</evidence>
<evidence type="ECO:0000256" key="2">
    <source>
        <dbReference type="ARBA" id="ARBA00022605"/>
    </source>
</evidence>
<feature type="binding site" evidence="5">
    <location>
        <begin position="113"/>
        <end position="114"/>
    </location>
    <ligand>
        <name>pyridoxal 5'-phosphate</name>
        <dbReference type="ChEBI" id="CHEBI:597326"/>
    </ligand>
</feature>
<dbReference type="PANTHER" id="PTHR11986">
    <property type="entry name" value="AMINOTRANSFERASE CLASS III"/>
    <property type="match status" value="1"/>
</dbReference>
<dbReference type="GO" id="GO:0005737">
    <property type="term" value="C:cytoplasm"/>
    <property type="evidence" value="ECO:0007669"/>
    <property type="project" value="UniProtKB-SubCell"/>
</dbReference>
<dbReference type="Proteomes" id="UP000266389">
    <property type="component" value="Unassembled WGS sequence"/>
</dbReference>
<comment type="miscellaneous">
    <text evidence="5">May also have succinyldiaminopimelate aminotransferase activity, thus carrying out the corresponding step in lysine biosynthesis.</text>
</comment>
<dbReference type="Gene3D" id="3.90.1150.10">
    <property type="entry name" value="Aspartate Aminotransferase, domain 1"/>
    <property type="match status" value="1"/>
</dbReference>
<proteinExistence type="inferred from homology"/>
<dbReference type="InterPro" id="IPR015424">
    <property type="entry name" value="PyrdxlP-dep_Trfase"/>
</dbReference>
<dbReference type="GO" id="GO:0006526">
    <property type="term" value="P:L-arginine biosynthetic process"/>
    <property type="evidence" value="ECO:0007669"/>
    <property type="project" value="UniProtKB-UniRule"/>
</dbReference>
<dbReference type="AlphaFoldDB" id="A0A395M0N3"/>
<protein>
    <recommendedName>
        <fullName evidence="5">Acetylornithine aminotransferase</fullName>
        <shortName evidence="5">ACOAT</shortName>
        <ecNumber evidence="5">2.6.1.11</ecNumber>
    </recommendedName>
</protein>
<dbReference type="InterPro" id="IPR015421">
    <property type="entry name" value="PyrdxlP-dep_Trfase_major"/>
</dbReference>
<keyword evidence="5" id="KW-0055">Arginine biosynthesis</keyword>
<feature type="binding site" evidence="5">
    <location>
        <position position="145"/>
    </location>
    <ligand>
        <name>pyridoxal 5'-phosphate</name>
        <dbReference type="ChEBI" id="CHEBI:597326"/>
    </ligand>
</feature>
<gene>
    <name evidence="5" type="primary">argD</name>
    <name evidence="6" type="ORF">D0433_09030</name>
</gene>
<feature type="binding site" evidence="5">
    <location>
        <begin position="230"/>
        <end position="233"/>
    </location>
    <ligand>
        <name>pyridoxal 5'-phosphate</name>
        <dbReference type="ChEBI" id="CHEBI:597326"/>
    </ligand>
</feature>
<dbReference type="GO" id="GO:0042802">
    <property type="term" value="F:identical protein binding"/>
    <property type="evidence" value="ECO:0007669"/>
    <property type="project" value="TreeGrafter"/>
</dbReference>
<evidence type="ECO:0000313" key="6">
    <source>
        <dbReference type="EMBL" id="RFM23768.1"/>
    </source>
</evidence>
<dbReference type="SUPFAM" id="SSF53383">
    <property type="entry name" value="PLP-dependent transferases"/>
    <property type="match status" value="1"/>
</dbReference>
<reference evidence="6 7" key="1">
    <citation type="journal article" date="2011" name="ISME J.">
        <title>Community ecology of hot spring cyanobacterial mats: predominant populations and their functional potential.</title>
        <authorList>
            <person name="Klatt C.G."/>
            <person name="Wood J.M."/>
            <person name="Rusch D.B."/>
            <person name="Bateson M.M."/>
            <person name="Hamamura N."/>
            <person name="Heidelberg J.F."/>
            <person name="Grossman A.R."/>
            <person name="Bhaya D."/>
            <person name="Cohan F.M."/>
            <person name="Kuhl M."/>
            <person name="Bryant D.A."/>
            <person name="Ward D.M."/>
        </authorList>
    </citation>
    <scope>NUCLEOTIDE SEQUENCE [LARGE SCALE GENOMIC DNA]</scope>
    <source>
        <strain evidence="6">OS</strain>
    </source>
</reference>